<dbReference type="InterPro" id="IPR003115">
    <property type="entry name" value="ParB_N"/>
</dbReference>
<reference evidence="3" key="2">
    <citation type="submission" date="1999-07" db="EMBL/GenBank/DDBJ databases">
        <title>The spectinomycin biosynthesis gene cluster of Streptomyces flavopersicus.</title>
        <authorList>
            <person name="Stumpp T.V.M."/>
            <person name="Lyutzkanova D."/>
            <person name="Altenbuchner J."/>
        </authorList>
    </citation>
    <scope>NUCLEOTIDE SEQUENCE</scope>
    <source>
        <strain evidence="3">NRRL 2820</strain>
    </source>
</reference>
<dbReference type="EMBL" id="U70376">
    <property type="protein sequence ID" value="AAB66654.1"/>
    <property type="molecule type" value="Genomic_DNA"/>
</dbReference>
<dbReference type="RefSeq" id="WP_338930380.1">
    <property type="nucleotide sequence ID" value="NZ_CP147867.1"/>
</dbReference>
<sequence length="330" mass="35764">MTTVKGACVSVPISKLLLADSPRSRAVDSSHVELLAQLEEVLPPITVHRDSMRVVDGVHRLEAAKARGATEINVVFFEGTLEDAFAHAVEKNVRHGLPLTLQERTDAAARIMASHADWSDRRVAATAGLSRKAVAAIRRMSADGRAGEAVRTGRDGRVRPVSSAAGREHAARVLRENPGASLREVARVAGISPSTVRDVRNRTASGEDPVPVRQRPPDRRPPVPGPATPGTVRLAAAREQRMADCSRRYANLLHGLKSDPSVRLTESGRLVLRLLETRLILIGERDRLLQAIPQHCVPNLSAAVRQCAEAWDEFAQHLETFEAAEELGAG</sequence>
<dbReference type="SMART" id="SM00470">
    <property type="entry name" value="ParB"/>
    <property type="match status" value="1"/>
</dbReference>
<evidence type="ECO:0000313" key="3">
    <source>
        <dbReference type="EMBL" id="AAB66654.1"/>
    </source>
</evidence>
<dbReference type="InterPro" id="IPR036086">
    <property type="entry name" value="ParB/Sulfiredoxin_sf"/>
</dbReference>
<protein>
    <submittedName>
        <fullName evidence="3">SpcR</fullName>
    </submittedName>
</protein>
<name>P72440_STRNE</name>
<evidence type="ECO:0000259" key="2">
    <source>
        <dbReference type="SMART" id="SM00470"/>
    </source>
</evidence>
<reference evidence="3" key="1">
    <citation type="journal article" date="1997" name="Microbiology">
        <title>A spectinomycin resistance determinant from the spectinomycin producer Streptomyces flavopersicus.</title>
        <authorList>
            <person name="Lyutzkanova D."/>
            <person name="Distler J."/>
            <person name="Altenbuchner J."/>
        </authorList>
    </citation>
    <scope>NUCLEOTIDE SEQUENCE</scope>
    <source>
        <strain evidence="3">NRRL 2820</strain>
    </source>
</reference>
<organism evidence="3">
    <name type="scientific">Streptomyces netropsis</name>
    <name type="common">Streptoverticillium netropsis</name>
    <dbReference type="NCBI Taxonomy" id="55404"/>
    <lineage>
        <taxon>Bacteria</taxon>
        <taxon>Bacillati</taxon>
        <taxon>Actinomycetota</taxon>
        <taxon>Actinomycetes</taxon>
        <taxon>Kitasatosporales</taxon>
        <taxon>Streptomycetaceae</taxon>
        <taxon>Streptomyces</taxon>
    </lineage>
</organism>
<feature type="domain" description="ParB-like N-terminal" evidence="2">
    <location>
        <begin position="9"/>
        <end position="93"/>
    </location>
</feature>
<proteinExistence type="predicted"/>
<feature type="region of interest" description="Disordered" evidence="1">
    <location>
        <begin position="193"/>
        <end position="229"/>
    </location>
</feature>
<dbReference type="Gene3D" id="3.90.1530.10">
    <property type="entry name" value="Conserved hypothetical protein from pyrococcus furiosus pfu- 392566-001, ParB domain"/>
    <property type="match status" value="1"/>
</dbReference>
<dbReference type="SUPFAM" id="SSF110849">
    <property type="entry name" value="ParB/Sulfiredoxin"/>
    <property type="match status" value="1"/>
</dbReference>
<accession>P72440</accession>
<dbReference type="AlphaFoldDB" id="P72440"/>
<feature type="compositionally biased region" description="Basic and acidic residues" evidence="1">
    <location>
        <begin position="147"/>
        <end position="158"/>
    </location>
</feature>
<evidence type="ECO:0000256" key="1">
    <source>
        <dbReference type="SAM" id="MobiDB-lite"/>
    </source>
</evidence>
<feature type="region of interest" description="Disordered" evidence="1">
    <location>
        <begin position="147"/>
        <end position="168"/>
    </location>
</feature>
<gene>
    <name evidence="3" type="primary">spcR</name>
</gene>